<dbReference type="InterPro" id="IPR005094">
    <property type="entry name" value="Endonuclease_MobA/VirD2"/>
</dbReference>
<sequence>MAYTKIHAIKATVHKAITYICNPDKTDENILISSFGCSPETAQYDFKFALSKTRQSDENKAFHLIQSFLPGEVTYEEAHRIGTELADKLLEGKYSYVVSTHIDKGHVHNHLIFCAADNIEHKKYNDCKRSYYHIRHLSDDLCKEHDLSVITPDKNKSKSYKEWQDEKFSATDIPAIKKDINAMIKAASTYEEFIALMRAKGYEITGETFEENARKYISFRPMGRERAVRGSARSLGTEYTKEDIKKRILSKSKKRLPFPQKNTSNKKLIDTSQEKFQNSPGLKHWADIQNLKAAANAYANVENLTALEEKIASSTAITNTAKASLVELEKRMKTLAEIIKYAEQYQENLPYNLRYKKSPNPDAYFRKHEAQLILFDGAKHMLQSFGLSLHSVDLQKLKASYQELECKHSDVKKIYVSTFSDLTKLKNSYKNITRYLSNNIAENPTIENLIL</sequence>
<comment type="caution">
    <text evidence="2">The sequence shown here is derived from an EMBL/GenBank/DDBJ whole genome shotgun (WGS) entry which is preliminary data.</text>
</comment>
<gene>
    <name evidence="2" type="ORF">H0486_02785</name>
</gene>
<dbReference type="RefSeq" id="WP_228351557.1">
    <property type="nucleotide sequence ID" value="NZ_JACEGA010000001.1"/>
</dbReference>
<protein>
    <submittedName>
        <fullName evidence="2">Relaxase/mobilization nuclease domain-containing protein</fullName>
    </submittedName>
</protein>
<evidence type="ECO:0000313" key="2">
    <source>
        <dbReference type="EMBL" id="MBB2181805.1"/>
    </source>
</evidence>
<proteinExistence type="predicted"/>
<dbReference type="Proteomes" id="UP000574276">
    <property type="component" value="Unassembled WGS sequence"/>
</dbReference>
<reference evidence="2 3" key="1">
    <citation type="submission" date="2020-07" db="EMBL/GenBank/DDBJ databases">
        <title>Characterization and genome sequencing of isolate MD1, a novel member within the family Lachnospiraceae.</title>
        <authorList>
            <person name="Rettenmaier R."/>
            <person name="Di Bello L."/>
            <person name="Zinser C."/>
            <person name="Scheitz K."/>
            <person name="Liebl W."/>
            <person name="Zverlov V."/>
        </authorList>
    </citation>
    <scope>NUCLEOTIDE SEQUENCE [LARGE SCALE GENOMIC DNA]</scope>
    <source>
        <strain evidence="2 3">MD1</strain>
    </source>
</reference>
<feature type="domain" description="MobA/VirD2-like nuclease" evidence="1">
    <location>
        <begin position="19"/>
        <end position="147"/>
    </location>
</feature>
<dbReference type="EMBL" id="JACEGA010000001">
    <property type="protein sequence ID" value="MBB2181805.1"/>
    <property type="molecule type" value="Genomic_DNA"/>
</dbReference>
<keyword evidence="3" id="KW-1185">Reference proteome</keyword>
<name>A0A839JVW2_9FIRM</name>
<dbReference type="AlphaFoldDB" id="A0A839JVW2"/>
<dbReference type="Pfam" id="PF03432">
    <property type="entry name" value="Relaxase"/>
    <property type="match status" value="1"/>
</dbReference>
<evidence type="ECO:0000259" key="1">
    <source>
        <dbReference type="Pfam" id="PF03432"/>
    </source>
</evidence>
<organism evidence="2 3">
    <name type="scientific">Variimorphobacter saccharofermentans</name>
    <dbReference type="NCBI Taxonomy" id="2755051"/>
    <lineage>
        <taxon>Bacteria</taxon>
        <taxon>Bacillati</taxon>
        <taxon>Bacillota</taxon>
        <taxon>Clostridia</taxon>
        <taxon>Lachnospirales</taxon>
        <taxon>Lachnospiraceae</taxon>
        <taxon>Variimorphobacter</taxon>
    </lineage>
</organism>
<accession>A0A839JVW2</accession>
<evidence type="ECO:0000313" key="3">
    <source>
        <dbReference type="Proteomes" id="UP000574276"/>
    </source>
</evidence>